<dbReference type="InterPro" id="IPR011722">
    <property type="entry name" value="Hemimethylated_DNA-bd_dom"/>
</dbReference>
<evidence type="ECO:0000313" key="3">
    <source>
        <dbReference type="RefSeq" id="XP_013787571.2"/>
    </source>
</evidence>
<dbReference type="GeneID" id="106471518"/>
<dbReference type="RefSeq" id="XP_013787571.2">
    <property type="nucleotide sequence ID" value="XM_013932117.2"/>
</dbReference>
<protein>
    <submittedName>
        <fullName evidence="3">Clp protease adapter protein ClpF, chloroplastic-like</fullName>
    </submittedName>
</protein>
<evidence type="ECO:0000259" key="1">
    <source>
        <dbReference type="SMART" id="SM00992"/>
    </source>
</evidence>
<keyword evidence="2" id="KW-1185">Reference proteome</keyword>
<evidence type="ECO:0000313" key="2">
    <source>
        <dbReference type="Proteomes" id="UP000694941"/>
    </source>
</evidence>
<dbReference type="SMART" id="SM00992">
    <property type="entry name" value="YccV-like"/>
    <property type="match status" value="1"/>
</dbReference>
<organism evidence="2 3">
    <name type="scientific">Limulus polyphemus</name>
    <name type="common">Atlantic horseshoe crab</name>
    <dbReference type="NCBI Taxonomy" id="6850"/>
    <lineage>
        <taxon>Eukaryota</taxon>
        <taxon>Metazoa</taxon>
        <taxon>Ecdysozoa</taxon>
        <taxon>Arthropoda</taxon>
        <taxon>Chelicerata</taxon>
        <taxon>Merostomata</taxon>
        <taxon>Xiphosura</taxon>
        <taxon>Limulidae</taxon>
        <taxon>Limulus</taxon>
    </lineage>
</organism>
<dbReference type="SUPFAM" id="SSF141255">
    <property type="entry name" value="YccV-like"/>
    <property type="match status" value="1"/>
</dbReference>
<reference evidence="3" key="1">
    <citation type="submission" date="2025-08" db="UniProtKB">
        <authorList>
            <consortium name="RefSeq"/>
        </authorList>
    </citation>
    <scope>IDENTIFICATION</scope>
    <source>
        <tissue evidence="3">Muscle</tissue>
    </source>
</reference>
<dbReference type="InterPro" id="IPR036623">
    <property type="entry name" value="Hemimethylated_DNA-bd_sf"/>
</dbReference>
<dbReference type="NCBIfam" id="TIGR02097">
    <property type="entry name" value="yccV"/>
    <property type="match status" value="1"/>
</dbReference>
<gene>
    <name evidence="3" type="primary">LOC106471518</name>
</gene>
<accession>A0ABM1BS25</accession>
<dbReference type="Proteomes" id="UP000694941">
    <property type="component" value="Unplaced"/>
</dbReference>
<feature type="domain" description="Hemimethylated DNA-binding" evidence="1">
    <location>
        <begin position="90"/>
        <end position="191"/>
    </location>
</feature>
<dbReference type="PANTHER" id="PTHR48439">
    <property type="entry name" value="HEMIMETHYLATED DNA-BINDING DOMAIN-CONTAINING PROTEIN"/>
    <property type="match status" value="1"/>
</dbReference>
<name>A0ABM1BS25_LIMPO</name>
<dbReference type="Gene3D" id="2.30.30.390">
    <property type="entry name" value="Hemimethylated DNA-binding domain"/>
    <property type="match status" value="1"/>
</dbReference>
<dbReference type="Pfam" id="PF08755">
    <property type="entry name" value="YccV-like"/>
    <property type="match status" value="1"/>
</dbReference>
<feature type="non-terminal residue" evidence="3">
    <location>
        <position position="1"/>
    </location>
</feature>
<sequence length="201" mass="24005">SCLFSICCRLFSSLQKFKSEYLIWDSWKRWCNQLLSRLKEEPENKSPSNFYDVDPENPLGESPAVEVFQYKHKDGFFATSPEPRNPRLPTIKYRVGQVIVHKIWKYRGVIIGWDEKAKAPEKWLQEMHGKKNPHWLQMPNYAVLVDTRDRMTPQMTYIPEENIEIVKNTRIMHPILEDYFEKFDGAQYIPRPWLKAVYPHD</sequence>
<proteinExistence type="predicted"/>
<dbReference type="InterPro" id="IPR053189">
    <property type="entry name" value="Clp_protease_adapter_ClpF"/>
</dbReference>
<dbReference type="PANTHER" id="PTHR48439:SF1">
    <property type="entry name" value="HEMIMETHYLATED DNA-BINDING DOMAIN-CONTAINING PROTEIN"/>
    <property type="match status" value="1"/>
</dbReference>